<dbReference type="CDD" id="cd05387">
    <property type="entry name" value="BY-kinase"/>
    <property type="match status" value="1"/>
</dbReference>
<evidence type="ECO:0000256" key="6">
    <source>
        <dbReference type="ARBA" id="ARBA00022840"/>
    </source>
</evidence>
<dbReference type="Pfam" id="PF13614">
    <property type="entry name" value="AAA_31"/>
    <property type="match status" value="1"/>
</dbReference>
<protein>
    <recommendedName>
        <fullName evidence="2">non-specific protein-tyrosine kinase</fullName>
        <ecNumber evidence="2">2.7.10.2</ecNumber>
    </recommendedName>
</protein>
<evidence type="ECO:0000256" key="5">
    <source>
        <dbReference type="ARBA" id="ARBA00022777"/>
    </source>
</evidence>
<comment type="catalytic activity">
    <reaction evidence="8">
        <text>L-tyrosyl-[protein] + ATP = O-phospho-L-tyrosyl-[protein] + ADP + H(+)</text>
        <dbReference type="Rhea" id="RHEA:10596"/>
        <dbReference type="Rhea" id="RHEA-COMP:10136"/>
        <dbReference type="Rhea" id="RHEA-COMP:20101"/>
        <dbReference type="ChEBI" id="CHEBI:15378"/>
        <dbReference type="ChEBI" id="CHEBI:30616"/>
        <dbReference type="ChEBI" id="CHEBI:46858"/>
        <dbReference type="ChEBI" id="CHEBI:61978"/>
        <dbReference type="ChEBI" id="CHEBI:456216"/>
        <dbReference type="EC" id="2.7.10.2"/>
    </reaction>
</comment>
<evidence type="ECO:0000313" key="11">
    <source>
        <dbReference type="Proteomes" id="UP000006000"/>
    </source>
</evidence>
<accession>A5Z5P9</accession>
<dbReference type="RefSeq" id="WP_005362529.1">
    <property type="nucleotide sequence ID" value="NZ_DS264283.1"/>
</dbReference>
<keyword evidence="7" id="KW-0829">Tyrosine-protein kinase</keyword>
<dbReference type="OrthoDB" id="9794577at2"/>
<sequence>MNKIKMDLTKELPYAVEESINRLRINVSFLGNEIKKIMVVSTMPNEGKSFVTLQMWKQMASAGIKSVFVDGDMRNSVIVNKYGIEKEDGSEMEGLAHYLAEEFPLENVVYNTPLEDGDIIPNVENIINPSMLLESDKFGNMLNQLAEDYRYVFVDAPPLGLVSDAEKIGSMCDGAILVIRSGETSKSEVKSSIKQLERSGCKILGVVLNRATDAKGKKNEKKYYNGK</sequence>
<feature type="domain" description="AAA" evidence="9">
    <location>
        <begin position="46"/>
        <end position="162"/>
    </location>
</feature>
<proteinExistence type="inferred from homology"/>
<reference evidence="10 11" key="1">
    <citation type="submission" date="2007-03" db="EMBL/GenBank/DDBJ databases">
        <authorList>
            <person name="Fulton L."/>
            <person name="Clifton S."/>
            <person name="Fulton B."/>
            <person name="Xu J."/>
            <person name="Minx P."/>
            <person name="Pepin K.H."/>
            <person name="Johnson M."/>
            <person name="Thiruvilangam P."/>
            <person name="Bhonagiri V."/>
            <person name="Nash W.E."/>
            <person name="Mardis E.R."/>
            <person name="Wilson R.K."/>
        </authorList>
    </citation>
    <scope>NUCLEOTIDE SEQUENCE [LARGE SCALE GENOMIC DNA]</scope>
    <source>
        <strain evidence="10 11">ATCC 27560</strain>
    </source>
</reference>
<dbReference type="InterPro" id="IPR025669">
    <property type="entry name" value="AAA_dom"/>
</dbReference>
<dbReference type="NCBIfam" id="TIGR01007">
    <property type="entry name" value="eps_fam"/>
    <property type="match status" value="1"/>
</dbReference>
<comment type="similarity">
    <text evidence="1">Belongs to the CpsD/CapB family.</text>
</comment>
<evidence type="ECO:0000259" key="9">
    <source>
        <dbReference type="Pfam" id="PF13614"/>
    </source>
</evidence>
<keyword evidence="5" id="KW-0418">Kinase</keyword>
<dbReference type="SUPFAM" id="SSF52540">
    <property type="entry name" value="P-loop containing nucleoside triphosphate hydrolases"/>
    <property type="match status" value="1"/>
</dbReference>
<dbReference type="GO" id="GO:0005524">
    <property type="term" value="F:ATP binding"/>
    <property type="evidence" value="ECO:0007669"/>
    <property type="project" value="UniProtKB-KW"/>
</dbReference>
<evidence type="ECO:0000256" key="7">
    <source>
        <dbReference type="ARBA" id="ARBA00023137"/>
    </source>
</evidence>
<dbReference type="Proteomes" id="UP000006000">
    <property type="component" value="Unassembled WGS sequence"/>
</dbReference>
<evidence type="ECO:0000256" key="2">
    <source>
        <dbReference type="ARBA" id="ARBA00011903"/>
    </source>
</evidence>
<evidence type="ECO:0000256" key="3">
    <source>
        <dbReference type="ARBA" id="ARBA00022679"/>
    </source>
</evidence>
<dbReference type="InterPro" id="IPR005702">
    <property type="entry name" value="Wzc-like_C"/>
</dbReference>
<dbReference type="InterPro" id="IPR050445">
    <property type="entry name" value="Bact_polysacc_biosynth/exp"/>
</dbReference>
<dbReference type="InterPro" id="IPR027417">
    <property type="entry name" value="P-loop_NTPase"/>
</dbReference>
<dbReference type="Gene3D" id="3.40.50.300">
    <property type="entry name" value="P-loop containing nucleotide triphosphate hydrolases"/>
    <property type="match status" value="1"/>
</dbReference>
<organism evidence="10 11">
    <name type="scientific">Eubacterium ventriosum ATCC 27560</name>
    <dbReference type="NCBI Taxonomy" id="411463"/>
    <lineage>
        <taxon>Bacteria</taxon>
        <taxon>Bacillati</taxon>
        <taxon>Bacillota</taxon>
        <taxon>Clostridia</taxon>
        <taxon>Eubacteriales</taxon>
        <taxon>Eubacteriaceae</taxon>
        <taxon>Eubacterium</taxon>
    </lineage>
</organism>
<reference evidence="10 11" key="2">
    <citation type="submission" date="2007-04" db="EMBL/GenBank/DDBJ databases">
        <title>Draft genome sequence of Eubacterium ventriosum (ATCC 27560).</title>
        <authorList>
            <person name="Sudarsanam P."/>
            <person name="Ley R."/>
            <person name="Guruge J."/>
            <person name="Turnbaugh P.J."/>
            <person name="Mahowald M."/>
            <person name="Liep D."/>
            <person name="Gordon J."/>
        </authorList>
    </citation>
    <scope>NUCLEOTIDE SEQUENCE [LARGE SCALE GENOMIC DNA]</scope>
    <source>
        <strain evidence="10 11">ATCC 27560</strain>
    </source>
</reference>
<evidence type="ECO:0000256" key="8">
    <source>
        <dbReference type="ARBA" id="ARBA00051245"/>
    </source>
</evidence>
<dbReference type="STRING" id="411463.EUBVEN_01031"/>
<evidence type="ECO:0000313" key="10">
    <source>
        <dbReference type="EMBL" id="EDM51724.1"/>
    </source>
</evidence>
<dbReference type="EC" id="2.7.10.2" evidence="2"/>
<keyword evidence="3" id="KW-0808">Transferase</keyword>
<dbReference type="PANTHER" id="PTHR32309:SF13">
    <property type="entry name" value="FERRIC ENTEROBACTIN TRANSPORT PROTEIN FEPE"/>
    <property type="match status" value="1"/>
</dbReference>
<keyword evidence="4" id="KW-0547">Nucleotide-binding</keyword>
<evidence type="ECO:0000256" key="4">
    <source>
        <dbReference type="ARBA" id="ARBA00022741"/>
    </source>
</evidence>
<name>A5Z5P9_9FIRM</name>
<comment type="caution">
    <text evidence="10">The sequence shown here is derived from an EMBL/GenBank/DDBJ whole genome shotgun (WGS) entry which is preliminary data.</text>
</comment>
<dbReference type="AlphaFoldDB" id="A5Z5P9"/>
<dbReference type="eggNOG" id="COG0489">
    <property type="taxonomic scope" value="Bacteria"/>
</dbReference>
<keyword evidence="6" id="KW-0067">ATP-binding</keyword>
<dbReference type="GO" id="GO:0004715">
    <property type="term" value="F:non-membrane spanning protein tyrosine kinase activity"/>
    <property type="evidence" value="ECO:0007669"/>
    <property type="project" value="UniProtKB-EC"/>
</dbReference>
<gene>
    <name evidence="10" type="ORF">EUBVEN_01031</name>
</gene>
<dbReference type="PANTHER" id="PTHR32309">
    <property type="entry name" value="TYROSINE-PROTEIN KINASE"/>
    <property type="match status" value="1"/>
</dbReference>
<dbReference type="HOGENOM" id="CLU_052027_2_3_9"/>
<evidence type="ECO:0000256" key="1">
    <source>
        <dbReference type="ARBA" id="ARBA00007316"/>
    </source>
</evidence>
<dbReference type="EMBL" id="AAVL02000031">
    <property type="protein sequence ID" value="EDM51724.1"/>
    <property type="molecule type" value="Genomic_DNA"/>
</dbReference>
<dbReference type="GO" id="GO:0005886">
    <property type="term" value="C:plasma membrane"/>
    <property type="evidence" value="ECO:0007669"/>
    <property type="project" value="TreeGrafter"/>
</dbReference>